<dbReference type="PANTHER" id="PTHR10846">
    <property type="entry name" value="SODIUM/POTASSIUM/CALCIUM EXCHANGER"/>
    <property type="match status" value="1"/>
</dbReference>
<keyword evidence="4" id="KW-0813">Transport</keyword>
<keyword evidence="5 9" id="KW-0808">Transferase</keyword>
<feature type="transmembrane region" description="Helical" evidence="10">
    <location>
        <begin position="630"/>
        <end position="649"/>
    </location>
</feature>
<dbReference type="GO" id="GO:0006874">
    <property type="term" value="P:intracellular calcium ion homeostasis"/>
    <property type="evidence" value="ECO:0007669"/>
    <property type="project" value="TreeGrafter"/>
</dbReference>
<comment type="pathway">
    <text evidence="9">Phospholipid metabolism; CDP-diacylglycerol biosynthesis; CDP-diacylglycerol from sn-glycerol 3-phosphate: step 3/3.</text>
</comment>
<dbReference type="Pfam" id="PF01699">
    <property type="entry name" value="Na_Ca_ex"/>
    <property type="match status" value="2"/>
</dbReference>
<comment type="similarity">
    <text evidence="3 9">Belongs to the CDS family.</text>
</comment>
<accession>A0AA36IJP2</accession>
<dbReference type="EMBL" id="CAUJNA010001546">
    <property type="protein sequence ID" value="CAJ1387612.1"/>
    <property type="molecule type" value="Genomic_DNA"/>
</dbReference>
<evidence type="ECO:0000313" key="12">
    <source>
        <dbReference type="EMBL" id="CAJ1387612.1"/>
    </source>
</evidence>
<evidence type="ECO:0000256" key="2">
    <source>
        <dbReference type="ARBA" id="ARBA00005364"/>
    </source>
</evidence>
<evidence type="ECO:0000256" key="10">
    <source>
        <dbReference type="SAM" id="Phobius"/>
    </source>
</evidence>
<dbReference type="PROSITE" id="PS01315">
    <property type="entry name" value="CDS"/>
    <property type="match status" value="1"/>
</dbReference>
<dbReference type="InterPro" id="IPR004481">
    <property type="entry name" value="K/Na/Ca-exchanger"/>
</dbReference>
<feature type="domain" description="Sodium/calcium exchanger membrane region" evidence="11">
    <location>
        <begin position="562"/>
        <end position="700"/>
    </location>
</feature>
<sequence length="931" mass="102587">MAVWWEPGQDEFTDRNGESPFVAKEFLEESNFQHLYKGTGEPRAVDAHELAASFTCAVNTFVQHYWTCLKDYEVTIERHVEGSGHLALEAMMPKWQEDLVEHFGIGLDPEATIKMYTSGTMVAIRRVVKICSLQADGLTVYPSDVKLPEGLDLGQVGRPSSIESTDEVGKTKRTLFRPFQFPVDIPGLDYHEFIHTNFSDWRGRRPIHFFERKPFHRALNCAICQDAPNVLKAVMKIIMDMNYFINSVHHAGGVFYSGVGIGESLRLVRDGAKLRMPRFLSTTTELKFAKSRLTDKVGPALLVVRVPHGFWGARDISAFSSCPEENETMFCAYALFEVERVSSIKLQGQEVTRIDLKALDKYEGIEYPDVSYPPFHHAEVDLDELDAHHSYVRFLTGLLRLIHWPLDRSVGCCVTVSCVLCIIAADSFAYFGGKTWGKTPLIMISPKKTQEGALCGLLGSVLMALLCDQAWGFPSDPLVSASVGALVFYASLLGDLVVSAMKRDAKVKDAGSLIPGHGGILDRFDSYFFAPAVAYFCWPVAMDASQWLAELPSNPEAYAWWPIILYMFYLMSVVCDDYLLPAVDAISARFHIPDDVAGATLVAFACNGPELLTNSCSIYLNDSSVGMGTIVGSAIFNVLVITGCCPLVAPKRALKINPAFFLRDAGFSAVSIWLLWWALPVVDLLRASTLLAFSVLYAVVVAKSEQWFGGHHYDGTESLASGLITSPSKIARQVSELSMDDLQMPLVTSRRTLVDVLLSPGGVLLWLTIPNVKLQPSRYFGSFFVSMAWLSITAYVVCLGSDRINLFWGIPRSFLGLTLVAVGTSWPNLLASVATARQGRGEMAVSNALGSNVQNVFFVLALPIFVSVLVRGDYTSDSAEILSSVLWMGATLAVVGLLISFSGFVLRAWAGAIFVGVYFLYLIQASRELLA</sequence>
<feature type="transmembrane region" description="Helical" evidence="10">
    <location>
        <begin position="414"/>
        <end position="432"/>
    </location>
</feature>
<gene>
    <name evidence="12" type="ORF">EVOR1521_LOCUS13645</name>
</gene>
<name>A0AA36IJP2_9DINO</name>
<comment type="similarity">
    <text evidence="2">Belongs to the Ca(2+):cation antiporter (CaCA) (TC 2.A.19) family. SLC24A subfamily.</text>
</comment>
<dbReference type="GO" id="GO:0005262">
    <property type="term" value="F:calcium channel activity"/>
    <property type="evidence" value="ECO:0007669"/>
    <property type="project" value="TreeGrafter"/>
</dbReference>
<keyword evidence="13" id="KW-1185">Reference proteome</keyword>
<feature type="transmembrane region" description="Helical" evidence="10">
    <location>
        <begin position="453"/>
        <end position="472"/>
    </location>
</feature>
<evidence type="ECO:0000313" key="13">
    <source>
        <dbReference type="Proteomes" id="UP001178507"/>
    </source>
</evidence>
<dbReference type="Proteomes" id="UP001178507">
    <property type="component" value="Unassembled WGS sequence"/>
</dbReference>
<evidence type="ECO:0000256" key="5">
    <source>
        <dbReference type="ARBA" id="ARBA00022679"/>
    </source>
</evidence>
<dbReference type="InterPro" id="IPR004837">
    <property type="entry name" value="NaCa_Exmemb"/>
</dbReference>
<dbReference type="EC" id="2.7.7.41" evidence="9"/>
<evidence type="ECO:0000256" key="4">
    <source>
        <dbReference type="ARBA" id="ARBA00022449"/>
    </source>
</evidence>
<dbReference type="SUPFAM" id="SSF56399">
    <property type="entry name" value="ADP-ribosylation"/>
    <property type="match status" value="1"/>
</dbReference>
<feature type="transmembrane region" description="Helical" evidence="10">
    <location>
        <begin position="685"/>
        <end position="702"/>
    </location>
</feature>
<dbReference type="PANTHER" id="PTHR10846:SF8">
    <property type="entry name" value="INNER MEMBRANE PROTEIN YRBG"/>
    <property type="match status" value="1"/>
</dbReference>
<evidence type="ECO:0000256" key="1">
    <source>
        <dbReference type="ARBA" id="ARBA00004141"/>
    </source>
</evidence>
<keyword evidence="7 10" id="KW-1133">Transmembrane helix</keyword>
<feature type="transmembrane region" description="Helical" evidence="10">
    <location>
        <begin position="661"/>
        <end position="679"/>
    </location>
</feature>
<feature type="transmembrane region" description="Helical" evidence="10">
    <location>
        <begin position="905"/>
        <end position="923"/>
    </location>
</feature>
<dbReference type="GO" id="GO:0008273">
    <property type="term" value="F:calcium, potassium:sodium antiporter activity"/>
    <property type="evidence" value="ECO:0007669"/>
    <property type="project" value="TreeGrafter"/>
</dbReference>
<comment type="subcellular location">
    <subcellularLocation>
        <location evidence="1">Membrane</location>
        <topology evidence="1">Multi-pass membrane protein</topology>
    </subcellularLocation>
</comment>
<feature type="transmembrane region" description="Helical" evidence="10">
    <location>
        <begin position="781"/>
        <end position="801"/>
    </location>
</feature>
<keyword evidence="4" id="KW-0050">Antiport</keyword>
<feature type="transmembrane region" description="Helical" evidence="10">
    <location>
        <begin position="557"/>
        <end position="574"/>
    </location>
</feature>
<dbReference type="InterPro" id="IPR044880">
    <property type="entry name" value="NCX_ion-bd_dom_sf"/>
</dbReference>
<evidence type="ECO:0000256" key="7">
    <source>
        <dbReference type="ARBA" id="ARBA00022989"/>
    </source>
</evidence>
<feature type="transmembrane region" description="Helical" evidence="10">
    <location>
        <begin position="478"/>
        <end position="498"/>
    </location>
</feature>
<protein>
    <recommendedName>
        <fullName evidence="9">Phosphatidate cytidylyltransferase</fullName>
        <ecNumber evidence="9">2.7.7.41</ecNumber>
    </recommendedName>
</protein>
<dbReference type="Pfam" id="PF01148">
    <property type="entry name" value="CTP_transf_1"/>
    <property type="match status" value="1"/>
</dbReference>
<evidence type="ECO:0000259" key="11">
    <source>
        <dbReference type="Pfam" id="PF01699"/>
    </source>
</evidence>
<evidence type="ECO:0000256" key="8">
    <source>
        <dbReference type="ARBA" id="ARBA00023136"/>
    </source>
</evidence>
<keyword evidence="9" id="KW-0548">Nucleotidyltransferase</keyword>
<proteinExistence type="inferred from homology"/>
<reference evidence="12" key="1">
    <citation type="submission" date="2023-08" db="EMBL/GenBank/DDBJ databases">
        <authorList>
            <person name="Chen Y."/>
            <person name="Shah S."/>
            <person name="Dougan E. K."/>
            <person name="Thang M."/>
            <person name="Chan C."/>
        </authorList>
    </citation>
    <scope>NUCLEOTIDE SEQUENCE</scope>
</reference>
<dbReference type="Gene3D" id="1.20.1420.30">
    <property type="entry name" value="NCX, central ion-binding region"/>
    <property type="match status" value="2"/>
</dbReference>
<feature type="transmembrane region" description="Helical" evidence="10">
    <location>
        <begin position="752"/>
        <end position="769"/>
    </location>
</feature>
<evidence type="ECO:0000256" key="6">
    <source>
        <dbReference type="ARBA" id="ARBA00022692"/>
    </source>
</evidence>
<dbReference type="InterPro" id="IPR000374">
    <property type="entry name" value="PC_trans"/>
</dbReference>
<dbReference type="AlphaFoldDB" id="A0AA36IJP2"/>
<keyword evidence="8 10" id="KW-0472">Membrane</keyword>
<dbReference type="GO" id="GO:0005886">
    <property type="term" value="C:plasma membrane"/>
    <property type="evidence" value="ECO:0007669"/>
    <property type="project" value="TreeGrafter"/>
</dbReference>
<evidence type="ECO:0000256" key="3">
    <source>
        <dbReference type="ARBA" id="ARBA00010185"/>
    </source>
</evidence>
<dbReference type="Gene3D" id="3.90.176.10">
    <property type="entry name" value="Toxin ADP-ribosyltransferase, Chain A, domain 1"/>
    <property type="match status" value="1"/>
</dbReference>
<comment type="caution">
    <text evidence="12">The sequence shown here is derived from an EMBL/GenBank/DDBJ whole genome shotgun (WGS) entry which is preliminary data.</text>
</comment>
<keyword evidence="6 9" id="KW-0812">Transmembrane</keyword>
<organism evidence="12 13">
    <name type="scientific">Effrenium voratum</name>
    <dbReference type="NCBI Taxonomy" id="2562239"/>
    <lineage>
        <taxon>Eukaryota</taxon>
        <taxon>Sar</taxon>
        <taxon>Alveolata</taxon>
        <taxon>Dinophyceae</taxon>
        <taxon>Suessiales</taxon>
        <taxon>Symbiodiniaceae</taxon>
        <taxon>Effrenium</taxon>
    </lineage>
</organism>
<dbReference type="GO" id="GO:0004605">
    <property type="term" value="F:phosphatidate cytidylyltransferase activity"/>
    <property type="evidence" value="ECO:0007669"/>
    <property type="project" value="UniProtKB-EC"/>
</dbReference>
<feature type="transmembrane region" description="Helical" evidence="10">
    <location>
        <begin position="881"/>
        <end position="899"/>
    </location>
</feature>
<evidence type="ECO:0000256" key="9">
    <source>
        <dbReference type="RuleBase" id="RU003938"/>
    </source>
</evidence>
<feature type="transmembrane region" description="Helical" evidence="10">
    <location>
        <begin position="813"/>
        <end position="836"/>
    </location>
</feature>
<feature type="domain" description="Sodium/calcium exchanger membrane region" evidence="11">
    <location>
        <begin position="780"/>
        <end position="923"/>
    </location>
</feature>
<comment type="catalytic activity">
    <reaction evidence="9">
        <text>a 1,2-diacyl-sn-glycero-3-phosphate + CTP + H(+) = a CDP-1,2-diacyl-sn-glycerol + diphosphate</text>
        <dbReference type="Rhea" id="RHEA:16229"/>
        <dbReference type="ChEBI" id="CHEBI:15378"/>
        <dbReference type="ChEBI" id="CHEBI:33019"/>
        <dbReference type="ChEBI" id="CHEBI:37563"/>
        <dbReference type="ChEBI" id="CHEBI:58332"/>
        <dbReference type="ChEBI" id="CHEBI:58608"/>
        <dbReference type="EC" id="2.7.7.41"/>
    </reaction>
</comment>
<feature type="transmembrane region" description="Helical" evidence="10">
    <location>
        <begin position="856"/>
        <end position="874"/>
    </location>
</feature>